<dbReference type="PROSITE" id="PS01124">
    <property type="entry name" value="HTH_ARAC_FAMILY_2"/>
    <property type="match status" value="1"/>
</dbReference>
<dbReference type="SMART" id="SM00342">
    <property type="entry name" value="HTH_ARAC"/>
    <property type="match status" value="1"/>
</dbReference>
<dbReference type="Proteomes" id="UP001165565">
    <property type="component" value="Unassembled WGS sequence"/>
</dbReference>
<dbReference type="AlphaFoldDB" id="A0AA41Z4E0"/>
<dbReference type="PANTHER" id="PTHR47894">
    <property type="entry name" value="HTH-TYPE TRANSCRIPTIONAL REGULATOR GADX"/>
    <property type="match status" value="1"/>
</dbReference>
<keyword evidence="1" id="KW-0805">Transcription regulation</keyword>
<dbReference type="GO" id="GO:0003700">
    <property type="term" value="F:DNA-binding transcription factor activity"/>
    <property type="evidence" value="ECO:0007669"/>
    <property type="project" value="InterPro"/>
</dbReference>
<dbReference type="InterPro" id="IPR009057">
    <property type="entry name" value="Homeodomain-like_sf"/>
</dbReference>
<dbReference type="PANTHER" id="PTHR47894:SF4">
    <property type="entry name" value="HTH-TYPE TRANSCRIPTIONAL REGULATOR GADX"/>
    <property type="match status" value="1"/>
</dbReference>
<accession>A0AA41Z4E0</accession>
<dbReference type="GO" id="GO:0000976">
    <property type="term" value="F:transcription cis-regulatory region binding"/>
    <property type="evidence" value="ECO:0007669"/>
    <property type="project" value="TreeGrafter"/>
</dbReference>
<protein>
    <submittedName>
        <fullName evidence="5">AraC family transcriptional regulator</fullName>
    </submittedName>
</protein>
<dbReference type="Gene3D" id="1.10.10.60">
    <property type="entry name" value="Homeodomain-like"/>
    <property type="match status" value="1"/>
</dbReference>
<organism evidence="5 6">
    <name type="scientific">Sphingomonas lycopersici</name>
    <dbReference type="NCBI Taxonomy" id="2951807"/>
    <lineage>
        <taxon>Bacteria</taxon>
        <taxon>Pseudomonadati</taxon>
        <taxon>Pseudomonadota</taxon>
        <taxon>Alphaproteobacteria</taxon>
        <taxon>Sphingomonadales</taxon>
        <taxon>Sphingomonadaceae</taxon>
        <taxon>Sphingomonas</taxon>
    </lineage>
</organism>
<evidence type="ECO:0000256" key="3">
    <source>
        <dbReference type="ARBA" id="ARBA00023163"/>
    </source>
</evidence>
<keyword evidence="6" id="KW-1185">Reference proteome</keyword>
<dbReference type="EMBL" id="JANFAV010000001">
    <property type="protein sequence ID" value="MCW6533820.1"/>
    <property type="molecule type" value="Genomic_DNA"/>
</dbReference>
<dbReference type="Pfam" id="PF12833">
    <property type="entry name" value="HTH_18"/>
    <property type="match status" value="1"/>
</dbReference>
<dbReference type="Pfam" id="PF12625">
    <property type="entry name" value="Arabinose_bd"/>
    <property type="match status" value="1"/>
</dbReference>
<dbReference type="InterPro" id="IPR018060">
    <property type="entry name" value="HTH_AraC"/>
</dbReference>
<name>A0AA41Z4E0_9SPHN</name>
<sequence>MELVRAASLTGYVATMWELGMDPAPLLREAGLSPDVLANSEQLISGVASMRLLERSARATGCLTLGLRMAEKRSLASLGAISLMVTHAASLRLALQMLTEFRNRVNSTLMLQIEEGDGIVVVRENFVFSTPEPLRQGSDLALGVLVRLCADVLGESWAPLAVCFSHEAPPAREMAIFPRLFRCRPEFDSQFGGIVIDARDLDRANPRADSDLASQARKLIEAVRYADLRTTQQSVEQLIVLLLPTGRATIRTCAESLGVTVRTLQRKLEAEGVGFNELLNRVRMQLATQYLANPRVRVTDVADLLGYSSIGAFTRWHTQFFGASPKKLRVRGTHQVSDERVKILM</sequence>
<dbReference type="RefSeq" id="WP_265267862.1">
    <property type="nucleotide sequence ID" value="NZ_JANFAV010000001.1"/>
</dbReference>
<comment type="caution">
    <text evidence="5">The sequence shown here is derived from an EMBL/GenBank/DDBJ whole genome shotgun (WGS) entry which is preliminary data.</text>
</comment>
<dbReference type="SUPFAM" id="SSF46689">
    <property type="entry name" value="Homeodomain-like"/>
    <property type="match status" value="1"/>
</dbReference>
<reference evidence="5" key="1">
    <citation type="submission" date="2022-06" db="EMBL/GenBank/DDBJ databases">
        <title>Sphingomonas sp. nov. isolated from rhizosphere soil of tomato.</title>
        <authorList>
            <person name="Dong H."/>
            <person name="Gao R."/>
        </authorList>
    </citation>
    <scope>NUCLEOTIDE SEQUENCE</scope>
    <source>
        <strain evidence="5">MMSM24</strain>
    </source>
</reference>
<evidence type="ECO:0000256" key="2">
    <source>
        <dbReference type="ARBA" id="ARBA00023125"/>
    </source>
</evidence>
<keyword evidence="2" id="KW-0238">DNA-binding</keyword>
<evidence type="ECO:0000256" key="1">
    <source>
        <dbReference type="ARBA" id="ARBA00023015"/>
    </source>
</evidence>
<feature type="domain" description="HTH araC/xylS-type" evidence="4">
    <location>
        <begin position="233"/>
        <end position="331"/>
    </location>
</feature>
<dbReference type="GO" id="GO:0005829">
    <property type="term" value="C:cytosol"/>
    <property type="evidence" value="ECO:0007669"/>
    <property type="project" value="TreeGrafter"/>
</dbReference>
<evidence type="ECO:0000313" key="5">
    <source>
        <dbReference type="EMBL" id="MCW6533820.1"/>
    </source>
</evidence>
<proteinExistence type="predicted"/>
<dbReference type="InterPro" id="IPR032687">
    <property type="entry name" value="AraC-type_N"/>
</dbReference>
<evidence type="ECO:0000313" key="6">
    <source>
        <dbReference type="Proteomes" id="UP001165565"/>
    </source>
</evidence>
<evidence type="ECO:0000259" key="4">
    <source>
        <dbReference type="PROSITE" id="PS01124"/>
    </source>
</evidence>
<keyword evidence="3" id="KW-0804">Transcription</keyword>
<gene>
    <name evidence="5" type="ORF">NEE01_03390</name>
</gene>